<dbReference type="Gene3D" id="3.40.1640.10">
    <property type="entry name" value="PSTPO5379-like"/>
    <property type="match status" value="1"/>
</dbReference>
<sequence length="261" mass="29325">MEYRTYSPLEVRRLIRKGEITTPTAGMCGGYAQANLVILPKELAYDFLLFAQRNPKACPILEVMDEGERMVRYMAGDGDIATDLPKYRVYEYGELTGEYTDIEKFWRPDFISFLIGCSFSFEEELLEANITVRHIEEQCNVPMYMTNIPCEKAGIFSGNVVVSMRPIPFKDVPRAVSVTAGMPKVHGAPIHIGSPEVIGIKRIDRPDFGDPVTIKEDEIPVFWPCGVTPQAALMASRPPFAITHAPGHMFITDVKNVELKF</sequence>
<dbReference type="SUPFAM" id="SSF160920">
    <property type="entry name" value="PSTPO5379-like"/>
    <property type="match status" value="1"/>
</dbReference>
<proteinExistence type="inferred from homology"/>
<reference evidence="4 5" key="1">
    <citation type="submission" date="2018-11" db="EMBL/GenBank/DDBJ databases">
        <title>Genomic Encyclopedia of Type Strains, Phase IV (KMG-IV): sequencing the most valuable type-strain genomes for metagenomic binning, comparative biology and taxonomic classification.</title>
        <authorList>
            <person name="Goeker M."/>
        </authorList>
    </citation>
    <scope>NUCLEOTIDE SEQUENCE [LARGE SCALE GENOMIC DNA]</scope>
    <source>
        <strain evidence="4 5">DSM 26537</strain>
    </source>
</reference>
<evidence type="ECO:0000256" key="3">
    <source>
        <dbReference type="HAMAP-Rule" id="MF_01830"/>
    </source>
</evidence>
<dbReference type="InterPro" id="IPR009906">
    <property type="entry name" value="D-Glu_cyclase"/>
</dbReference>
<dbReference type="Gene3D" id="3.30.2040.10">
    <property type="entry name" value="PSTPO5379-like domain"/>
    <property type="match status" value="1"/>
</dbReference>
<protein>
    <recommendedName>
        <fullName evidence="3">Putative hydro-lyase EDD66_10865</fullName>
        <ecNumber evidence="3">4.2.1.-</ecNumber>
    </recommendedName>
</protein>
<dbReference type="HAMAP" id="MF_01830">
    <property type="entry name" value="Hydro_lyase"/>
    <property type="match status" value="1"/>
</dbReference>
<dbReference type="AlphaFoldDB" id="A0A3N1XI11"/>
<dbReference type="NCBIfam" id="NF003969">
    <property type="entry name" value="PRK05463.1"/>
    <property type="match status" value="1"/>
</dbReference>
<keyword evidence="5" id="KW-1185">Reference proteome</keyword>
<comment type="similarity">
    <text evidence="1 3">Belongs to the D-glutamate cyclase family.</text>
</comment>
<evidence type="ECO:0000256" key="1">
    <source>
        <dbReference type="ARBA" id="ARBA00007896"/>
    </source>
</evidence>
<dbReference type="EC" id="4.2.1.-" evidence="3"/>
<dbReference type="GO" id="GO:0016829">
    <property type="term" value="F:lyase activity"/>
    <property type="evidence" value="ECO:0007669"/>
    <property type="project" value="UniProtKB-KW"/>
</dbReference>
<dbReference type="InterPro" id="IPR038021">
    <property type="entry name" value="Putative_hydro-lyase"/>
</dbReference>
<accession>A0A3N1XI11</accession>
<dbReference type="PIRSF" id="PIRSF029755">
    <property type="entry name" value="UCP029755"/>
    <property type="match status" value="1"/>
</dbReference>
<dbReference type="PANTHER" id="PTHR32022:SF10">
    <property type="entry name" value="D-GLUTAMATE CYCLASE, MITOCHONDRIAL"/>
    <property type="match status" value="1"/>
</dbReference>
<dbReference type="FunFam" id="3.30.2040.10:FF:000001">
    <property type="entry name" value="D-glutamate cyclase, mitochondrial"/>
    <property type="match status" value="1"/>
</dbReference>
<evidence type="ECO:0000313" key="5">
    <source>
        <dbReference type="Proteomes" id="UP000273083"/>
    </source>
</evidence>
<evidence type="ECO:0000313" key="4">
    <source>
        <dbReference type="EMBL" id="ROR26343.1"/>
    </source>
</evidence>
<comment type="caution">
    <text evidence="4">The sequence shown here is derived from an EMBL/GenBank/DDBJ whole genome shotgun (WGS) entry which is preliminary data.</text>
</comment>
<dbReference type="Proteomes" id="UP000273083">
    <property type="component" value="Unassembled WGS sequence"/>
</dbReference>
<gene>
    <name evidence="4" type="ORF">EDD66_10865</name>
</gene>
<dbReference type="RefSeq" id="WP_123610055.1">
    <property type="nucleotide sequence ID" value="NZ_RJVG01000008.1"/>
</dbReference>
<dbReference type="EMBL" id="RJVG01000008">
    <property type="protein sequence ID" value="ROR26343.1"/>
    <property type="molecule type" value="Genomic_DNA"/>
</dbReference>
<name>A0A3N1XI11_9FIRM</name>
<dbReference type="Pfam" id="PF07286">
    <property type="entry name" value="D-Glu_cyclase"/>
    <property type="match status" value="1"/>
</dbReference>
<dbReference type="PANTHER" id="PTHR32022">
    <property type="entry name" value="D-GLUTAMATE CYCLASE, MITOCHONDRIAL"/>
    <property type="match status" value="1"/>
</dbReference>
<keyword evidence="2 3" id="KW-0456">Lyase</keyword>
<evidence type="ECO:0000256" key="2">
    <source>
        <dbReference type="ARBA" id="ARBA00023239"/>
    </source>
</evidence>
<organism evidence="4 5">
    <name type="scientific">Mobilisporobacter senegalensis</name>
    <dbReference type="NCBI Taxonomy" id="1329262"/>
    <lineage>
        <taxon>Bacteria</taxon>
        <taxon>Bacillati</taxon>
        <taxon>Bacillota</taxon>
        <taxon>Clostridia</taxon>
        <taxon>Lachnospirales</taxon>
        <taxon>Lachnospiraceae</taxon>
        <taxon>Mobilisporobacter</taxon>
    </lineage>
</organism>
<dbReference type="OrthoDB" id="149585at2"/>
<dbReference type="InterPro" id="IPR016938">
    <property type="entry name" value="UPF0317"/>
</dbReference>